<sequence length="1207" mass="137994">MKHISIRVPWHDHKWDGSVCQRPGDNPFCRTLPRIAEVKDDEAENKCAGMKWCKLCPNNLPACKGENGAFMSPEGYSREFNHVYAKNRNLPHNALLPTTVYVAPYSFMGVPFRYMSKDNEEEITARCPHFADDEDAPFRTSWVFGARRQLDILNWFSSEISPEGSLAVFYCKNGNPVDEDCHRLIVGMGEVTKVNGIMTYNSRSEVTYPMWELAMEHSIRPNLSESRGFLLPYHEYLALKDEYFIDKLGITKFQAIDQIKLSLDKLGNSQRIFNELSYGCEYVSNHSMLIILNAAYECLRNVKSHGLVVGDWDRQLRWIDEQISKVKSMIGPFPAFAECLRAIGINYAYLIEQDLRREGHCGLKDNPWIAFSKLVKGEIQIHNAVYKSELAHYKATWMSTSEEGKKLLELLSRFEISQEVVEKWYDDDTSYSRILENPYIISEESELNDSRYVTTEMVDLGVIPDSEIQGDWLPEHPSRIDTRIDERRIRSSITFKLKWQLSEGDTLLSITEITDYLEESLKVYDVKLPKNYIANKRNFMEETLAFVDGVSDPEANACDSALQLKEYFEIEKFLRSKFKARAAKSVKNPIKENWESIVKSSINGFDENNPRSVAAVKDQIKALEMFCDKRLSVLTGPAGTGKTTVVKAFLDSSQIRNEGVLLLAPTGKARVRLGQMADGVTAFTIAQFLTKRGFFNWDKMECCLPSNYENKRCSEYKNIIIDECSMLTSKEFFILLNALDLKTVQRIILIGDPYQLPPIGEGRPFADLYNFLNNPKQEANLRLAVTRLETVVRTIKSGDSDVLTLASWFSGSKPAKDSDKIFDKIESGNLSNDLMVYTWTDETQLRTSLNDVLKKELKADDNTLSSALLRRLGLDDIDAAYRKPELVERFQVLTPVIHPMWGAFELNNMFQEWVGHGKAQYSTEMSTEYICYADKVIQLANTTKKSNKGDKKQLSNGQIGFVKFANGKEASVVFSGYPECFFKYNSIKGDRESELELAYAITIHKSQGSDFDTVLVVLPKTGRILSRELIYTALTRAKAKLILFIEDSPSWLREFTKPQYSVLGRRNTNLFEYSVREEKTKIPYVEGLIHKTLKDGLIVRSKSEVIIANMLHQRGIEFEYERTLEENGKRCIPDFTFEDASGDPIILEHLGMLNVPSYAEAWKRKLEFYKSIGYEEGENIFTTRDDDNGSIDSIAIKKVIDEIEDLI</sequence>
<gene>
    <name evidence="4" type="ORF">AAK873_04645</name>
</gene>
<name>A0ABV4CXF4_9BACT</name>
<keyword evidence="5" id="KW-1185">Reference proteome</keyword>
<evidence type="ECO:0000256" key="1">
    <source>
        <dbReference type="ARBA" id="ARBA00022741"/>
    </source>
</evidence>
<protein>
    <submittedName>
        <fullName evidence="4">ATP-dependent RecD-like DNA helicase</fullName>
    </submittedName>
</protein>
<dbReference type="InterPro" id="IPR027785">
    <property type="entry name" value="UvrD-like_helicase_C"/>
</dbReference>
<evidence type="ECO:0000313" key="4">
    <source>
        <dbReference type="EMBL" id="MEY8244910.1"/>
    </source>
</evidence>
<dbReference type="Pfam" id="PF13604">
    <property type="entry name" value="AAA_30"/>
    <property type="match status" value="1"/>
</dbReference>
<dbReference type="EMBL" id="JBCLPP010000009">
    <property type="protein sequence ID" value="MEY8244910.1"/>
    <property type="molecule type" value="Genomic_DNA"/>
</dbReference>
<organism evidence="4 5">
    <name type="scientific">Heminiphilus faecis</name>
    <dbReference type="NCBI Taxonomy" id="2601703"/>
    <lineage>
        <taxon>Bacteria</taxon>
        <taxon>Pseudomonadati</taxon>
        <taxon>Bacteroidota</taxon>
        <taxon>Bacteroidia</taxon>
        <taxon>Bacteroidales</taxon>
        <taxon>Muribaculaceae</taxon>
        <taxon>Heminiphilus</taxon>
    </lineage>
</organism>
<keyword evidence="2" id="KW-0067">ATP-binding</keyword>
<dbReference type="PANTHER" id="PTHR43788:SF6">
    <property type="entry name" value="DNA HELICASE B"/>
    <property type="match status" value="1"/>
</dbReference>
<keyword evidence="1" id="KW-0547">Nucleotide-binding</keyword>
<dbReference type="RefSeq" id="WP_369863271.1">
    <property type="nucleotide sequence ID" value="NZ_JBCLPP010000009.1"/>
</dbReference>
<feature type="domain" description="UvrD-like helicase C-terminal" evidence="3">
    <location>
        <begin position="997"/>
        <end position="1043"/>
    </location>
</feature>
<dbReference type="Proteomes" id="UP001565200">
    <property type="component" value="Unassembled WGS sequence"/>
</dbReference>
<proteinExistence type="predicted"/>
<dbReference type="InterPro" id="IPR027417">
    <property type="entry name" value="P-loop_NTPase"/>
</dbReference>
<reference evidence="4 5" key="1">
    <citation type="submission" date="2024-03" db="EMBL/GenBank/DDBJ databases">
        <title>Mouse gut bacterial collection (mGBC) of GemPharmatech.</title>
        <authorList>
            <person name="He Y."/>
            <person name="Dong L."/>
            <person name="Wu D."/>
            <person name="Gao X."/>
            <person name="Lin Z."/>
        </authorList>
    </citation>
    <scope>NUCLEOTIDE SEQUENCE [LARGE SCALE GENOMIC DNA]</scope>
    <source>
        <strain evidence="4 5">54-13</strain>
    </source>
</reference>
<dbReference type="CDD" id="cd17933">
    <property type="entry name" value="DEXSc_RecD-like"/>
    <property type="match status" value="1"/>
</dbReference>
<dbReference type="Pfam" id="PF13538">
    <property type="entry name" value="UvrD_C_2"/>
    <property type="match status" value="1"/>
</dbReference>
<dbReference type="Gene3D" id="3.40.50.300">
    <property type="entry name" value="P-loop containing nucleotide triphosphate hydrolases"/>
    <property type="match status" value="2"/>
</dbReference>
<dbReference type="PANTHER" id="PTHR43788">
    <property type="entry name" value="DNA2/NAM7 HELICASE FAMILY MEMBER"/>
    <property type="match status" value="1"/>
</dbReference>
<dbReference type="CDD" id="cd18809">
    <property type="entry name" value="SF1_C_RecD"/>
    <property type="match status" value="1"/>
</dbReference>
<evidence type="ECO:0000313" key="5">
    <source>
        <dbReference type="Proteomes" id="UP001565200"/>
    </source>
</evidence>
<dbReference type="SUPFAM" id="SSF52540">
    <property type="entry name" value="P-loop containing nucleoside triphosphate hydrolases"/>
    <property type="match status" value="1"/>
</dbReference>
<evidence type="ECO:0000256" key="2">
    <source>
        <dbReference type="ARBA" id="ARBA00022840"/>
    </source>
</evidence>
<comment type="caution">
    <text evidence="4">The sequence shown here is derived from an EMBL/GenBank/DDBJ whole genome shotgun (WGS) entry which is preliminary data.</text>
</comment>
<accession>A0ABV4CXF4</accession>
<dbReference type="Gene3D" id="2.30.30.940">
    <property type="match status" value="1"/>
</dbReference>
<evidence type="ECO:0000259" key="3">
    <source>
        <dbReference type="Pfam" id="PF13538"/>
    </source>
</evidence>
<dbReference type="InterPro" id="IPR050534">
    <property type="entry name" value="Coronavir_polyprotein_1ab"/>
</dbReference>